<keyword evidence="2" id="KW-1185">Reference proteome</keyword>
<organism evidence="1 2">
    <name type="scientific">Aerococcus kribbianus</name>
    <dbReference type="NCBI Taxonomy" id="2999064"/>
    <lineage>
        <taxon>Bacteria</taxon>
        <taxon>Bacillati</taxon>
        <taxon>Bacillota</taxon>
        <taxon>Bacilli</taxon>
        <taxon>Lactobacillales</taxon>
        <taxon>Aerococcaceae</taxon>
        <taxon>Aerococcus</taxon>
    </lineage>
</organism>
<dbReference type="Proteomes" id="UP001146670">
    <property type="component" value="Unassembled WGS sequence"/>
</dbReference>
<reference evidence="1" key="1">
    <citation type="submission" date="2022-12" db="EMBL/GenBank/DDBJ databases">
        <title>Description and comparative metabolic analysis of Aerococcus sp. nov., isolated from the feces of a pig.</title>
        <authorList>
            <person name="Chang Y.-H."/>
        </authorList>
    </citation>
    <scope>NUCLEOTIDE SEQUENCE</scope>
    <source>
        <strain evidence="1">YH-aer222</strain>
    </source>
</reference>
<proteinExistence type="predicted"/>
<protein>
    <submittedName>
        <fullName evidence="1">Phage head-tail adapter protein</fullName>
    </submittedName>
</protein>
<comment type="caution">
    <text evidence="1">The sequence shown here is derived from an EMBL/GenBank/DDBJ whole genome shotgun (WGS) entry which is preliminary data.</text>
</comment>
<dbReference type="EMBL" id="JAPRFR010000002">
    <property type="protein sequence ID" value="MCZ0726120.1"/>
    <property type="molecule type" value="Genomic_DNA"/>
</dbReference>
<name>A0A9X3JG93_9LACT</name>
<dbReference type="RefSeq" id="WP_268752446.1">
    <property type="nucleotide sequence ID" value="NZ_JAPRFQ010000002.1"/>
</dbReference>
<sequence>MHRQYKKPQTDIGELRTPIHFIELGQTGPKPTDKSEEVIQFYCFAEVYNPSFKDMEVMKTKGVEQGVTVKIRDPLGDYYPSNHHLVRINDRRFINKLWRIISIRPDIQNSDFIILVLAVNE</sequence>
<accession>A0A9X3JG93</accession>
<evidence type="ECO:0000313" key="1">
    <source>
        <dbReference type="EMBL" id="MCZ0726120.1"/>
    </source>
</evidence>
<gene>
    <name evidence="1" type="ORF">OW157_05975</name>
</gene>
<evidence type="ECO:0000313" key="2">
    <source>
        <dbReference type="Proteomes" id="UP001146670"/>
    </source>
</evidence>
<dbReference type="AlphaFoldDB" id="A0A9X3JG93"/>